<dbReference type="GO" id="GO:0009035">
    <property type="term" value="F:type I site-specific deoxyribonuclease activity"/>
    <property type="evidence" value="ECO:0007669"/>
    <property type="project" value="UniProtKB-EC"/>
</dbReference>
<keyword evidence="5" id="KW-0378">Hydrolase</keyword>
<dbReference type="EC" id="3.1.21.3" evidence="5"/>
<dbReference type="PANTHER" id="PTHR43140:SF1">
    <property type="entry name" value="TYPE I RESTRICTION ENZYME ECOKI SPECIFICITY SUBUNIT"/>
    <property type="match status" value="1"/>
</dbReference>
<name>A0ABV2GKU5_9HYPH</name>
<keyword evidence="2" id="KW-0680">Restriction system</keyword>
<evidence type="ECO:0000256" key="3">
    <source>
        <dbReference type="ARBA" id="ARBA00023125"/>
    </source>
</evidence>
<evidence type="ECO:0000313" key="5">
    <source>
        <dbReference type="EMBL" id="MET3578922.1"/>
    </source>
</evidence>
<comment type="similarity">
    <text evidence="1">Belongs to the type-I restriction system S methylase family.</text>
</comment>
<dbReference type="EMBL" id="JBEPMC010000003">
    <property type="protein sequence ID" value="MET3578922.1"/>
    <property type="molecule type" value="Genomic_DNA"/>
</dbReference>
<dbReference type="CDD" id="cd17249">
    <property type="entry name" value="RMtype1_S_EcoR124I-TRD2-CR2_like"/>
    <property type="match status" value="1"/>
</dbReference>
<dbReference type="RefSeq" id="WP_354489974.1">
    <property type="nucleotide sequence ID" value="NZ_JBEPMC010000003.1"/>
</dbReference>
<dbReference type="Pfam" id="PF01420">
    <property type="entry name" value="Methylase_S"/>
    <property type="match status" value="1"/>
</dbReference>
<evidence type="ECO:0000313" key="6">
    <source>
        <dbReference type="Proteomes" id="UP001549204"/>
    </source>
</evidence>
<organism evidence="5 6">
    <name type="scientific">Mesorhizobium robiniae</name>
    <dbReference type="NCBI Taxonomy" id="559315"/>
    <lineage>
        <taxon>Bacteria</taxon>
        <taxon>Pseudomonadati</taxon>
        <taxon>Pseudomonadota</taxon>
        <taxon>Alphaproteobacteria</taxon>
        <taxon>Hyphomicrobiales</taxon>
        <taxon>Phyllobacteriaceae</taxon>
        <taxon>Mesorhizobium</taxon>
    </lineage>
</organism>
<gene>
    <name evidence="5" type="ORF">ABID19_001947</name>
</gene>
<comment type="caution">
    <text evidence="5">The sequence shown here is derived from an EMBL/GenBank/DDBJ whole genome shotgun (WGS) entry which is preliminary data.</text>
</comment>
<evidence type="ECO:0000256" key="2">
    <source>
        <dbReference type="ARBA" id="ARBA00022747"/>
    </source>
</evidence>
<protein>
    <submittedName>
        <fullName evidence="5">Type I restriction enzyme S subunit</fullName>
        <ecNumber evidence="5">3.1.21.3</ecNumber>
    </submittedName>
</protein>
<dbReference type="Proteomes" id="UP001549204">
    <property type="component" value="Unassembled WGS sequence"/>
</dbReference>
<accession>A0ABV2GKU5</accession>
<evidence type="ECO:0000256" key="1">
    <source>
        <dbReference type="ARBA" id="ARBA00010923"/>
    </source>
</evidence>
<dbReference type="Gene3D" id="1.10.287.1120">
    <property type="entry name" value="Bipartite methylase S protein"/>
    <property type="match status" value="1"/>
</dbReference>
<keyword evidence="3" id="KW-0238">DNA-binding</keyword>
<feature type="domain" description="Type I restriction modification DNA specificity" evidence="4">
    <location>
        <begin position="14"/>
        <end position="186"/>
    </location>
</feature>
<proteinExistence type="inferred from homology"/>
<sequence length="424" mass="47358">MNDMLWSDRLPPLWTRQKLKYVARFIGGGTPDKSKSEFWNGDIPWVSPKDMKTEEIFDTEDHITPEGLQSSATNLVQPGAALIVVRSGILRHSIPVAINRVPATINQDIRAIVPNDCLRVDYLARLIDGFQAELLRLWSKEGATVESLEYDLVASTEIPVPPMVAQTSIVAFLDRETAGIDALLAAKQRLLELLAEKRRAIVTEAIMRGLNPAAPLRPSGIDWLGDIPAHWPIERSRWLFRERDERSETGTEEMLTVSHLTGVTPRSEKDVNMFEAESTVGYKLCFAGDLVINTLWAWMGAMGTARVDGIVSPAYNVYTPGPRLLPDYVDALVRIPVFAQEVTRYSKGVWSSRLRLYPEGFFETYWPVPSLDEQREIVSRIAAEAAKIDRLRAATEHSITLLKERRGALIAAAVTGQIDMPEAA</sequence>
<dbReference type="PANTHER" id="PTHR43140">
    <property type="entry name" value="TYPE-1 RESTRICTION ENZYME ECOKI SPECIFICITY PROTEIN"/>
    <property type="match status" value="1"/>
</dbReference>
<keyword evidence="6" id="KW-1185">Reference proteome</keyword>
<dbReference type="InterPro" id="IPR044946">
    <property type="entry name" value="Restrct_endonuc_typeI_TRD_sf"/>
</dbReference>
<dbReference type="Gene3D" id="3.90.220.20">
    <property type="entry name" value="DNA methylase specificity domains"/>
    <property type="match status" value="2"/>
</dbReference>
<reference evidence="5 6" key="1">
    <citation type="submission" date="2024-06" db="EMBL/GenBank/DDBJ databases">
        <title>Genomic Encyclopedia of Type Strains, Phase IV (KMG-IV): sequencing the most valuable type-strain genomes for metagenomic binning, comparative biology and taxonomic classification.</title>
        <authorList>
            <person name="Goeker M."/>
        </authorList>
    </citation>
    <scope>NUCLEOTIDE SEQUENCE [LARGE SCALE GENOMIC DNA]</scope>
    <source>
        <strain evidence="5 6">DSM 100022</strain>
    </source>
</reference>
<dbReference type="InterPro" id="IPR000055">
    <property type="entry name" value="Restrct_endonuc_typeI_TRD"/>
</dbReference>
<evidence type="ECO:0000259" key="4">
    <source>
        <dbReference type="Pfam" id="PF01420"/>
    </source>
</evidence>
<dbReference type="SUPFAM" id="SSF116734">
    <property type="entry name" value="DNA methylase specificity domain"/>
    <property type="match status" value="2"/>
</dbReference>
<dbReference type="InterPro" id="IPR051212">
    <property type="entry name" value="Type-I_RE_S_subunit"/>
</dbReference>